<evidence type="ECO:0000313" key="1">
    <source>
        <dbReference type="EMBL" id="QCL10224.1"/>
    </source>
</evidence>
<dbReference type="AlphaFoldDB" id="A0A7S5DQI7"/>
<reference evidence="1" key="1">
    <citation type="submission" date="2018-12" db="EMBL/GenBank/DDBJ databases">
        <title>Three Rhizobium rhizogenes strains isolated from the same crown gall tumor carry diverse plasmids.</title>
        <authorList>
            <person name="Pulawska J."/>
            <person name="Kuzmanovic N."/>
        </authorList>
    </citation>
    <scope>NUCLEOTIDE SEQUENCE</scope>
    <source>
        <strain evidence="1">C6.5</strain>
        <plasmid evidence="1">pC6.5b</plasmid>
    </source>
</reference>
<proteinExistence type="predicted"/>
<geneLocation type="plasmid" evidence="1">
    <name>pC6.5b</name>
</geneLocation>
<gene>
    <name evidence="1" type="ORF">pC6.5b_329</name>
</gene>
<name>A0A7S5DQI7_RHIRH</name>
<sequence>MSWEMASIKILAMGRQAVRHICLGEVCVGATVIHCIS</sequence>
<dbReference type="EMBL" id="MK318987">
    <property type="protein sequence ID" value="QCL10224.1"/>
    <property type="molecule type" value="Genomic_DNA"/>
</dbReference>
<organism evidence="1">
    <name type="scientific">Rhizobium rhizogenes</name>
    <name type="common">Agrobacterium rhizogenes</name>
    <dbReference type="NCBI Taxonomy" id="359"/>
    <lineage>
        <taxon>Bacteria</taxon>
        <taxon>Pseudomonadati</taxon>
        <taxon>Pseudomonadota</taxon>
        <taxon>Alphaproteobacteria</taxon>
        <taxon>Hyphomicrobiales</taxon>
        <taxon>Rhizobiaceae</taxon>
        <taxon>Rhizobium/Agrobacterium group</taxon>
        <taxon>Rhizobium</taxon>
    </lineage>
</organism>
<accession>A0A7S5DQI7</accession>
<keyword evidence="1" id="KW-0614">Plasmid</keyword>
<protein>
    <submittedName>
        <fullName evidence="1">Uncharacterized protein</fullName>
    </submittedName>
</protein>